<name>A0A6M6JQT9_9PSEU</name>
<evidence type="ECO:0000256" key="1">
    <source>
        <dbReference type="ARBA" id="ARBA00023015"/>
    </source>
</evidence>
<dbReference type="PANTHER" id="PTHR44688:SF16">
    <property type="entry name" value="DNA-BINDING TRANSCRIPTIONAL ACTIVATOR DEVR_DOSR"/>
    <property type="match status" value="1"/>
</dbReference>
<evidence type="ECO:0000313" key="6">
    <source>
        <dbReference type="Proteomes" id="UP000505377"/>
    </source>
</evidence>
<dbReference type="GO" id="GO:0006355">
    <property type="term" value="P:regulation of DNA-templated transcription"/>
    <property type="evidence" value="ECO:0007669"/>
    <property type="project" value="InterPro"/>
</dbReference>
<reference evidence="5 6" key="1">
    <citation type="submission" date="2020-05" db="EMBL/GenBank/DDBJ databases">
        <authorList>
            <person name="Mo P."/>
        </authorList>
    </citation>
    <scope>NUCLEOTIDE SEQUENCE [LARGE SCALE GENOMIC DNA]</scope>
    <source>
        <strain evidence="5 6">Gen01</strain>
    </source>
</reference>
<evidence type="ECO:0000256" key="2">
    <source>
        <dbReference type="ARBA" id="ARBA00023125"/>
    </source>
</evidence>
<dbReference type="PROSITE" id="PS50043">
    <property type="entry name" value="HTH_LUXR_2"/>
    <property type="match status" value="1"/>
</dbReference>
<proteinExistence type="predicted"/>
<dbReference type="GO" id="GO:0003677">
    <property type="term" value="F:DNA binding"/>
    <property type="evidence" value="ECO:0007669"/>
    <property type="project" value="UniProtKB-KW"/>
</dbReference>
<dbReference type="Pfam" id="PF00196">
    <property type="entry name" value="GerE"/>
    <property type="match status" value="1"/>
</dbReference>
<dbReference type="InterPro" id="IPR029016">
    <property type="entry name" value="GAF-like_dom_sf"/>
</dbReference>
<feature type="domain" description="HTH luxR-type" evidence="4">
    <location>
        <begin position="250"/>
        <end position="315"/>
    </location>
</feature>
<keyword evidence="6" id="KW-1185">Reference proteome</keyword>
<dbReference type="KEGG" id="pbro:HOP40_25780"/>
<keyword evidence="3" id="KW-0804">Transcription</keyword>
<dbReference type="PROSITE" id="PS00622">
    <property type="entry name" value="HTH_LUXR_1"/>
    <property type="match status" value="1"/>
</dbReference>
<dbReference type="Gene3D" id="1.10.10.10">
    <property type="entry name" value="Winged helix-like DNA-binding domain superfamily/Winged helix DNA-binding domain"/>
    <property type="match status" value="1"/>
</dbReference>
<dbReference type="InterPro" id="IPR036388">
    <property type="entry name" value="WH-like_DNA-bd_sf"/>
</dbReference>
<dbReference type="PRINTS" id="PR00038">
    <property type="entry name" value="HTHLUXR"/>
</dbReference>
<evidence type="ECO:0000259" key="4">
    <source>
        <dbReference type="PROSITE" id="PS50043"/>
    </source>
</evidence>
<dbReference type="AlphaFoldDB" id="A0A6M6JQT9"/>
<organism evidence="5 6">
    <name type="scientific">Pseudonocardia broussonetiae</name>
    <dbReference type="NCBI Taxonomy" id="2736640"/>
    <lineage>
        <taxon>Bacteria</taxon>
        <taxon>Bacillati</taxon>
        <taxon>Actinomycetota</taxon>
        <taxon>Actinomycetes</taxon>
        <taxon>Pseudonocardiales</taxon>
        <taxon>Pseudonocardiaceae</taxon>
        <taxon>Pseudonocardia</taxon>
    </lineage>
</organism>
<sequence>MSAPTAARELRSVLRRTGSRTPAAAAAVLDGLRRVLPADCAAISRWDPAARRHVTLAASYPAATTAFLDARMHADPLFCAVRAGRVPVRVRDLAPARRRGEIFDSVIGPLGFRDGLTQCLFAADGRYVGMLNASTLDPGQPDDDVVALLDLLADDLGAALDPVPPPVRGGAPGEGGVDGMLVAAGGAVTPLSAAARPELVADGSPLRPWVAAVLAGRPPPPGTLHVLREGRVLAVRLSGGPGWVVVLHEDVAAPFGLTPRELQVLDALSRGRTNPEIGRDLAVGARTVATHVEHVLAKTGCPNRVAAARLATRLGLLTR</sequence>
<accession>A0A6M6JQT9</accession>
<dbReference type="RefSeq" id="WP_172162987.1">
    <property type="nucleotide sequence ID" value="NZ_CP053564.1"/>
</dbReference>
<dbReference type="PANTHER" id="PTHR44688">
    <property type="entry name" value="DNA-BINDING TRANSCRIPTIONAL ACTIVATOR DEVR_DOSR"/>
    <property type="match status" value="1"/>
</dbReference>
<dbReference type="Gene3D" id="3.30.450.40">
    <property type="match status" value="1"/>
</dbReference>
<dbReference type="EMBL" id="CP053564">
    <property type="protein sequence ID" value="QJY48769.1"/>
    <property type="molecule type" value="Genomic_DNA"/>
</dbReference>
<protein>
    <submittedName>
        <fullName evidence="5">Response regulator transcription factor</fullName>
    </submittedName>
</protein>
<dbReference type="InterPro" id="IPR016032">
    <property type="entry name" value="Sig_transdc_resp-reg_C-effctor"/>
</dbReference>
<keyword evidence="2" id="KW-0238">DNA-binding</keyword>
<dbReference type="SUPFAM" id="SSF46894">
    <property type="entry name" value="C-terminal effector domain of the bipartite response regulators"/>
    <property type="match status" value="1"/>
</dbReference>
<dbReference type="InterPro" id="IPR000792">
    <property type="entry name" value="Tscrpt_reg_LuxR_C"/>
</dbReference>
<evidence type="ECO:0000256" key="3">
    <source>
        <dbReference type="ARBA" id="ARBA00023163"/>
    </source>
</evidence>
<dbReference type="Proteomes" id="UP000505377">
    <property type="component" value="Chromosome"/>
</dbReference>
<dbReference type="CDD" id="cd06170">
    <property type="entry name" value="LuxR_C_like"/>
    <property type="match status" value="1"/>
</dbReference>
<dbReference type="SUPFAM" id="SSF55781">
    <property type="entry name" value="GAF domain-like"/>
    <property type="match status" value="1"/>
</dbReference>
<dbReference type="SMART" id="SM00421">
    <property type="entry name" value="HTH_LUXR"/>
    <property type="match status" value="1"/>
</dbReference>
<keyword evidence="1" id="KW-0805">Transcription regulation</keyword>
<evidence type="ECO:0000313" key="5">
    <source>
        <dbReference type="EMBL" id="QJY48769.1"/>
    </source>
</evidence>
<gene>
    <name evidence="5" type="ORF">HOP40_25780</name>
</gene>